<comment type="caution">
    <text evidence="2">Lacks conserved residue(s) required for the propagation of feature annotation.</text>
</comment>
<proteinExistence type="predicted"/>
<protein>
    <recommendedName>
        <fullName evidence="4">CUB domain-containing protein</fullName>
    </recommendedName>
</protein>
<dbReference type="PANTHER" id="PTHR47537">
    <property type="entry name" value="CUBILIN"/>
    <property type="match status" value="1"/>
</dbReference>
<reference evidence="6" key="1">
    <citation type="submission" date="2023-01" db="EMBL/GenBank/DDBJ databases">
        <title>Key to firefly adult light organ development and bioluminescence: homeobox transcription factors regulate luciferase expression and transportation to peroxisome.</title>
        <authorList>
            <person name="Fu X."/>
        </authorList>
    </citation>
    <scope>NUCLEOTIDE SEQUENCE [LARGE SCALE GENOMIC DNA]</scope>
</reference>
<dbReference type="AlphaFoldDB" id="A0AAN7SB51"/>
<dbReference type="Gene3D" id="2.60.120.290">
    <property type="entry name" value="Spermadhesin, CUB domain"/>
    <property type="match status" value="1"/>
</dbReference>
<evidence type="ECO:0000256" key="2">
    <source>
        <dbReference type="PROSITE-ProRule" id="PRU00059"/>
    </source>
</evidence>
<keyword evidence="3" id="KW-0732">Signal</keyword>
<organism evidence="5 6">
    <name type="scientific">Aquatica leii</name>
    <dbReference type="NCBI Taxonomy" id="1421715"/>
    <lineage>
        <taxon>Eukaryota</taxon>
        <taxon>Metazoa</taxon>
        <taxon>Ecdysozoa</taxon>
        <taxon>Arthropoda</taxon>
        <taxon>Hexapoda</taxon>
        <taxon>Insecta</taxon>
        <taxon>Pterygota</taxon>
        <taxon>Neoptera</taxon>
        <taxon>Endopterygota</taxon>
        <taxon>Coleoptera</taxon>
        <taxon>Polyphaga</taxon>
        <taxon>Elateriformia</taxon>
        <taxon>Elateroidea</taxon>
        <taxon>Lampyridae</taxon>
        <taxon>Luciolinae</taxon>
        <taxon>Aquatica</taxon>
    </lineage>
</organism>
<dbReference type="SUPFAM" id="SSF49854">
    <property type="entry name" value="Spermadhesin, CUB domain"/>
    <property type="match status" value="2"/>
</dbReference>
<dbReference type="Proteomes" id="UP001353858">
    <property type="component" value="Unassembled WGS sequence"/>
</dbReference>
<dbReference type="CDD" id="cd00041">
    <property type="entry name" value="CUB"/>
    <property type="match status" value="1"/>
</dbReference>
<gene>
    <name evidence="5" type="ORF">RN001_015968</name>
</gene>
<sequence length="855" mass="96638">MPSLHLFIWIWLAWLSRGYFSNAQLAWTPIYVDGNSQIDLWTQESKGCPCPWNVNNHQCACCVQDGGCHCGKESPNRCTQCGLEKHCSFMCNMSITSTELQKHSGKSFGQIKSPSLEGPDHCWFTFVPSPTERVEIQIYRLLNVGRFNGSSCVGGFLQLMSGVEPIFSSTDNNICGVNERFSPPVVLFSDDGVASLLFQIFDKTRRSQFLAYFSFTSINNTEGLGFQPRGGMKLQNTDCDWLYQDFACVKLGICTISSPNYPGIYPPNRQCKYHITTSNDRMRVRITFNTLLLPQNYCSTDYVAIYHGSTRSSPHLITLCANQKKSVDYPGPKLLLEFSSGPQVPPYNYNGFVANLEFYEKTTTTEPSLLLFSHTMEQLSNAVQHPKEISTAASYKFKCEITISGNNTRSGHFDTREYEWFPTCRLIFKGRVTDVIHISLFNYRLRAPQCRSVIEIFDGFMEDTKGPIDKLCSPLIKQTYDIEAQNTHVKKYLSTKNIMVILLRRPTAPSSTNEAEFLSGSFFFHDEQISGTMQPNGLCDVKYNGVNSPLAGLLDNPGLQQLYWNIDGPLICTQQFVPAVNQSVIIKILGLEHMAQNPSCITQCGDNGCRCVSKSNLQRVDHFVIVNEEGWTIACLCGAFQPEWFPVSVRSWSSLTVIYSVAHYIWSNKGFSFSASYTFNTDTICSDQIYTLHSGEIVLKNISTPDNLNHFYHQTCTWTLHSNVERQLELDITSKQNRPCTAWNISVHEYSASAKDRHLGELLHSFCSRDSHKQYLLPWKLNTVIIRLKTLSRTLPQFRIKWKSQVIRANTRFGTPTAAPNAVSSVTCLQPSVSIFLILLILTGLHCENGTNTYR</sequence>
<dbReference type="EMBL" id="JARPUR010000008">
    <property type="protein sequence ID" value="KAK4871844.1"/>
    <property type="molecule type" value="Genomic_DNA"/>
</dbReference>
<dbReference type="PANTHER" id="PTHR47537:SF3">
    <property type="entry name" value="CUB DOMAIN-CONTAINING PROTEIN"/>
    <property type="match status" value="1"/>
</dbReference>
<evidence type="ECO:0000313" key="5">
    <source>
        <dbReference type="EMBL" id="KAK4871844.1"/>
    </source>
</evidence>
<feature type="domain" description="CUB" evidence="4">
    <location>
        <begin position="91"/>
        <end position="216"/>
    </location>
</feature>
<name>A0AAN7SB51_9COLE</name>
<dbReference type="GO" id="GO:0005886">
    <property type="term" value="C:plasma membrane"/>
    <property type="evidence" value="ECO:0007669"/>
    <property type="project" value="TreeGrafter"/>
</dbReference>
<keyword evidence="6" id="KW-1185">Reference proteome</keyword>
<feature type="chain" id="PRO_5043048090" description="CUB domain-containing protein" evidence="3">
    <location>
        <begin position="19"/>
        <end position="855"/>
    </location>
</feature>
<evidence type="ECO:0000313" key="6">
    <source>
        <dbReference type="Proteomes" id="UP001353858"/>
    </source>
</evidence>
<dbReference type="Pfam" id="PF00431">
    <property type="entry name" value="CUB"/>
    <property type="match status" value="1"/>
</dbReference>
<feature type="domain" description="CUB" evidence="4">
    <location>
        <begin position="239"/>
        <end position="359"/>
    </location>
</feature>
<evidence type="ECO:0000256" key="1">
    <source>
        <dbReference type="ARBA" id="ARBA00023157"/>
    </source>
</evidence>
<dbReference type="SMART" id="SM00042">
    <property type="entry name" value="CUB"/>
    <property type="match status" value="1"/>
</dbReference>
<dbReference type="InterPro" id="IPR035914">
    <property type="entry name" value="Sperma_CUB_dom_sf"/>
</dbReference>
<dbReference type="InterPro" id="IPR000859">
    <property type="entry name" value="CUB_dom"/>
</dbReference>
<comment type="caution">
    <text evidence="5">The sequence shown here is derived from an EMBL/GenBank/DDBJ whole genome shotgun (WGS) entry which is preliminary data.</text>
</comment>
<evidence type="ECO:0000259" key="4">
    <source>
        <dbReference type="PROSITE" id="PS01180"/>
    </source>
</evidence>
<feature type="signal peptide" evidence="3">
    <location>
        <begin position="1"/>
        <end position="18"/>
    </location>
</feature>
<dbReference type="InterPro" id="IPR053207">
    <property type="entry name" value="Non-NMDA_GluR_Accessory"/>
</dbReference>
<accession>A0AAN7SB51</accession>
<evidence type="ECO:0000256" key="3">
    <source>
        <dbReference type="SAM" id="SignalP"/>
    </source>
</evidence>
<dbReference type="PROSITE" id="PS01180">
    <property type="entry name" value="CUB"/>
    <property type="match status" value="2"/>
</dbReference>
<keyword evidence="1" id="KW-1015">Disulfide bond</keyword>